<gene>
    <name evidence="6" type="ORF">FKG95_16010</name>
</gene>
<feature type="binding site" evidence="3">
    <location>
        <position position="85"/>
    </location>
    <ligand>
        <name>Cu cation</name>
        <dbReference type="ChEBI" id="CHEBI:23378"/>
    </ligand>
</feature>
<dbReference type="InterPro" id="IPR003782">
    <property type="entry name" value="SCO1/SenC"/>
</dbReference>
<evidence type="ECO:0000256" key="4">
    <source>
        <dbReference type="PIRSR" id="PIRSR603782-2"/>
    </source>
</evidence>
<comment type="similarity">
    <text evidence="1">Belongs to the SCO1/2 family.</text>
</comment>
<evidence type="ECO:0000256" key="5">
    <source>
        <dbReference type="SAM" id="Phobius"/>
    </source>
</evidence>
<dbReference type="EMBL" id="VHSH01000005">
    <property type="protein sequence ID" value="TQV79167.1"/>
    <property type="molecule type" value="Genomic_DNA"/>
</dbReference>
<keyword evidence="2 3" id="KW-0186">Copper</keyword>
<name>A0A545TPL9_9PROT</name>
<evidence type="ECO:0000256" key="1">
    <source>
        <dbReference type="ARBA" id="ARBA00010996"/>
    </source>
</evidence>
<keyword evidence="5" id="KW-1133">Transmembrane helix</keyword>
<keyword evidence="7" id="KW-1185">Reference proteome</keyword>
<dbReference type="RefSeq" id="WP_142897391.1">
    <property type="nucleotide sequence ID" value="NZ_ML660056.1"/>
</dbReference>
<dbReference type="InterPro" id="IPR036249">
    <property type="entry name" value="Thioredoxin-like_sf"/>
</dbReference>
<dbReference type="AlphaFoldDB" id="A0A545TPL9"/>
<protein>
    <submittedName>
        <fullName evidence="6">SCO family protein</fullName>
    </submittedName>
</protein>
<keyword evidence="5" id="KW-0812">Transmembrane</keyword>
<evidence type="ECO:0000313" key="6">
    <source>
        <dbReference type="EMBL" id="TQV79167.1"/>
    </source>
</evidence>
<feature type="binding site" evidence="3">
    <location>
        <position position="81"/>
    </location>
    <ligand>
        <name>Cu cation</name>
        <dbReference type="ChEBI" id="CHEBI:23378"/>
    </ligand>
</feature>
<keyword evidence="4" id="KW-1015">Disulfide bond</keyword>
<comment type="caution">
    <text evidence="6">The sequence shown here is derived from an EMBL/GenBank/DDBJ whole genome shotgun (WGS) entry which is preliminary data.</text>
</comment>
<evidence type="ECO:0000313" key="7">
    <source>
        <dbReference type="Proteomes" id="UP000315252"/>
    </source>
</evidence>
<evidence type="ECO:0000256" key="3">
    <source>
        <dbReference type="PIRSR" id="PIRSR603782-1"/>
    </source>
</evidence>
<reference evidence="6 7" key="1">
    <citation type="submission" date="2019-06" db="EMBL/GenBank/DDBJ databases">
        <title>Whole genome sequence for Rhodospirillaceae sp. R148.</title>
        <authorList>
            <person name="Wang G."/>
        </authorList>
    </citation>
    <scope>NUCLEOTIDE SEQUENCE [LARGE SCALE GENOMIC DNA]</scope>
    <source>
        <strain evidence="6 7">R148</strain>
    </source>
</reference>
<dbReference type="Gene3D" id="3.40.30.10">
    <property type="entry name" value="Glutaredoxin"/>
    <property type="match status" value="1"/>
</dbReference>
<keyword evidence="5" id="KW-0472">Membrane</keyword>
<feature type="transmembrane region" description="Helical" evidence="5">
    <location>
        <begin position="6"/>
        <end position="26"/>
    </location>
</feature>
<proteinExistence type="inferred from homology"/>
<accession>A0A545TPL9</accession>
<dbReference type="Pfam" id="PF02630">
    <property type="entry name" value="SCO1-SenC"/>
    <property type="match status" value="1"/>
</dbReference>
<feature type="disulfide bond" description="Redox-active" evidence="4">
    <location>
        <begin position="81"/>
        <end position="85"/>
    </location>
</feature>
<dbReference type="CDD" id="cd02968">
    <property type="entry name" value="SCO"/>
    <property type="match status" value="1"/>
</dbReference>
<dbReference type="OrthoDB" id="9790194at2"/>
<dbReference type="GO" id="GO:0046872">
    <property type="term" value="F:metal ion binding"/>
    <property type="evidence" value="ECO:0007669"/>
    <property type="project" value="UniProtKB-KW"/>
</dbReference>
<dbReference type="Proteomes" id="UP000315252">
    <property type="component" value="Unassembled WGS sequence"/>
</dbReference>
<dbReference type="PANTHER" id="PTHR12151:SF25">
    <property type="entry name" value="LINALOOL DEHYDRATASE_ISOMERASE DOMAIN-CONTAINING PROTEIN"/>
    <property type="match status" value="1"/>
</dbReference>
<dbReference type="PANTHER" id="PTHR12151">
    <property type="entry name" value="ELECTRON TRANSPORT PROTIN SCO1/SENC FAMILY MEMBER"/>
    <property type="match status" value="1"/>
</dbReference>
<feature type="binding site" evidence="3">
    <location>
        <position position="170"/>
    </location>
    <ligand>
        <name>Cu cation</name>
        <dbReference type="ChEBI" id="CHEBI:23378"/>
    </ligand>
</feature>
<sequence length="204" mass="22734">MLSHRALLSSAVVIAVIALGTTGWILGSRLTQEKTPAGTGIVSVPADMRGPFDLIDHTGRRTTEADFRGEKVLLYFGYTFCPDICPTSLQDMSAAFEALGPDGDKLRPVFITVDPDRDTQAHLADYVELFHERMVGLTGPKERTDAVARDFRVYHSIRTDIDPVDYPVDHSSYTYLMDEDWNLMLVFRHGTSPEVMAAAIKERL</sequence>
<keyword evidence="3" id="KW-0479">Metal-binding</keyword>
<dbReference type="SUPFAM" id="SSF52833">
    <property type="entry name" value="Thioredoxin-like"/>
    <property type="match status" value="1"/>
</dbReference>
<evidence type="ECO:0000256" key="2">
    <source>
        <dbReference type="ARBA" id="ARBA00023008"/>
    </source>
</evidence>
<dbReference type="FunFam" id="3.40.30.10:FF:000013">
    <property type="entry name" value="Blast:Protein SCO1 homolog, mitochondrial"/>
    <property type="match status" value="1"/>
</dbReference>
<organism evidence="6 7">
    <name type="scientific">Denitrobaculum tricleocarpae</name>
    <dbReference type="NCBI Taxonomy" id="2591009"/>
    <lineage>
        <taxon>Bacteria</taxon>
        <taxon>Pseudomonadati</taxon>
        <taxon>Pseudomonadota</taxon>
        <taxon>Alphaproteobacteria</taxon>
        <taxon>Rhodospirillales</taxon>
        <taxon>Rhodospirillaceae</taxon>
        <taxon>Denitrobaculum</taxon>
    </lineage>
</organism>